<dbReference type="InterPro" id="IPR019791">
    <property type="entry name" value="Haem_peroxidase_animal"/>
</dbReference>
<dbReference type="EMBL" id="WJQU01000001">
    <property type="protein sequence ID" value="KAJ6646684.1"/>
    <property type="molecule type" value="Genomic_DNA"/>
</dbReference>
<evidence type="ECO:0000256" key="1">
    <source>
        <dbReference type="ARBA" id="ARBA00022559"/>
    </source>
</evidence>
<sequence>MKFGVYETSIEHLLSSHYCNMFTFVVNTKRFKSSSQKCFTVGAAKCLSMQSTMLPAWGQLLSYDLVQITSPFLKIKCCKNDTSSVSSTDEIDQCYVRSGANCKEYKRSAPSHEIGSCDFSERNQMNAASGFIDGSGLYGTTEKDFQAIRTYRYGKVEIKACPRCNEPGAVGALHTVLMKEHNRIADTLAKLNPTWSDGTLFLETRRAITAQIQHITYNEFLPIILGQQITNKESLRMVFGKHYNGYSSSIRSGIYNEVAVTLPSFLTMLPVDMMNESVSAEVLISTPALQKTYLPVDREYNDEWTPIALAIQRGRDHGIPAYHEAVNLCEARLGLAKHQSITFDDIENVSGSPEARRNLESIYMDAADIDLIAGALSERPALGTVFGPTLSCLLALQFANLRNADRFWYENDIPPSSLSLEQLQAVRRSSLAGLMCAAGVVTQSQPKAFIREDPYLNFRQTCDQISGLDLSSWKSEDDSTSTEGFEDIEPITTPAPFLDELNPDLINAAVERAKESLSERRRFEYEAWLERGGIDAKSPDGTAASFSKANRNALHIANSSLFYELASNEILNTLHSIHRRKRQAFGNNLGVFRDDFANSLQSIDVNLLTGSISPITLEPQCEDFTIPCDATTPFRSLSGHCNNLRNPELGKSLTTFARLLPPAEIDEAITRKSSSSSQHSQQWSTWNKFQIISEANGIKSYQQFDIMESDTWDDCLFSAILELLRGEK</sequence>
<keyword evidence="3" id="KW-1185">Reference proteome</keyword>
<keyword evidence="1" id="KW-0575">Peroxidase</keyword>
<keyword evidence="1" id="KW-0560">Oxidoreductase</keyword>
<dbReference type="AlphaFoldDB" id="A0A9Q0NC97"/>
<dbReference type="GO" id="GO:0020037">
    <property type="term" value="F:heme binding"/>
    <property type="evidence" value="ECO:0007669"/>
    <property type="project" value="InterPro"/>
</dbReference>
<dbReference type="Pfam" id="PF03098">
    <property type="entry name" value="An_peroxidase"/>
    <property type="match status" value="4"/>
</dbReference>
<dbReference type="PRINTS" id="PR00457">
    <property type="entry name" value="ANPEROXIDASE"/>
</dbReference>
<name>A0A9Q0NC97_9DIPT</name>
<dbReference type="InterPro" id="IPR010255">
    <property type="entry name" value="Haem_peroxidase_sf"/>
</dbReference>
<evidence type="ECO:0000313" key="3">
    <source>
        <dbReference type="Proteomes" id="UP001151699"/>
    </source>
</evidence>
<dbReference type="PANTHER" id="PTHR11475">
    <property type="entry name" value="OXIDASE/PEROXIDASE"/>
    <property type="match status" value="1"/>
</dbReference>
<dbReference type="GO" id="GO:0005576">
    <property type="term" value="C:extracellular region"/>
    <property type="evidence" value="ECO:0007669"/>
    <property type="project" value="UniProtKB-SubCell"/>
</dbReference>
<dbReference type="PROSITE" id="PS50292">
    <property type="entry name" value="PEROXIDASE_3"/>
    <property type="match status" value="2"/>
</dbReference>
<evidence type="ECO:0000313" key="2">
    <source>
        <dbReference type="EMBL" id="KAJ6646684.1"/>
    </source>
</evidence>
<accession>A0A9Q0NC97</accession>
<reference evidence="2" key="1">
    <citation type="submission" date="2022-07" db="EMBL/GenBank/DDBJ databases">
        <authorList>
            <person name="Trinca V."/>
            <person name="Uliana J.V.C."/>
            <person name="Torres T.T."/>
            <person name="Ward R.J."/>
            <person name="Monesi N."/>
        </authorList>
    </citation>
    <scope>NUCLEOTIDE SEQUENCE</scope>
    <source>
        <strain evidence="2">HSMRA1968</strain>
        <tissue evidence="2">Whole embryos</tissue>
    </source>
</reference>
<dbReference type="GO" id="GO:0006979">
    <property type="term" value="P:response to oxidative stress"/>
    <property type="evidence" value="ECO:0007669"/>
    <property type="project" value="InterPro"/>
</dbReference>
<organism evidence="2 3">
    <name type="scientific">Pseudolycoriella hygida</name>
    <dbReference type="NCBI Taxonomy" id="35572"/>
    <lineage>
        <taxon>Eukaryota</taxon>
        <taxon>Metazoa</taxon>
        <taxon>Ecdysozoa</taxon>
        <taxon>Arthropoda</taxon>
        <taxon>Hexapoda</taxon>
        <taxon>Insecta</taxon>
        <taxon>Pterygota</taxon>
        <taxon>Neoptera</taxon>
        <taxon>Endopterygota</taxon>
        <taxon>Diptera</taxon>
        <taxon>Nematocera</taxon>
        <taxon>Sciaroidea</taxon>
        <taxon>Sciaridae</taxon>
        <taxon>Pseudolycoriella</taxon>
    </lineage>
</organism>
<dbReference type="InterPro" id="IPR037120">
    <property type="entry name" value="Haem_peroxidase_sf_animal"/>
</dbReference>
<dbReference type="Gene3D" id="1.10.640.10">
    <property type="entry name" value="Haem peroxidase domain superfamily, animal type"/>
    <property type="match status" value="3"/>
</dbReference>
<dbReference type="OrthoDB" id="823504at2759"/>
<protein>
    <submittedName>
        <fullName evidence="2">Peroxidasin like</fullName>
    </submittedName>
</protein>
<dbReference type="Proteomes" id="UP001151699">
    <property type="component" value="Chromosome A"/>
</dbReference>
<dbReference type="GO" id="GO:0004601">
    <property type="term" value="F:peroxidase activity"/>
    <property type="evidence" value="ECO:0007669"/>
    <property type="project" value="UniProtKB-KW"/>
</dbReference>
<dbReference type="SUPFAM" id="SSF48113">
    <property type="entry name" value="Heme-dependent peroxidases"/>
    <property type="match status" value="2"/>
</dbReference>
<proteinExistence type="predicted"/>
<gene>
    <name evidence="2" type="primary">PXDN</name>
    <name evidence="2" type="ORF">Bhyg_01897</name>
</gene>
<dbReference type="PANTHER" id="PTHR11475:SF134">
    <property type="entry name" value="LD42267P"/>
    <property type="match status" value="1"/>
</dbReference>
<comment type="caution">
    <text evidence="2">The sequence shown here is derived from an EMBL/GenBank/DDBJ whole genome shotgun (WGS) entry which is preliminary data.</text>
</comment>